<evidence type="ECO:0000256" key="1">
    <source>
        <dbReference type="ARBA" id="ARBA00022723"/>
    </source>
</evidence>
<accession>A0A833UAY2</accession>
<dbReference type="InterPro" id="IPR045134">
    <property type="entry name" value="UHRF1/2-like"/>
</dbReference>
<dbReference type="InterPro" id="IPR027370">
    <property type="entry name" value="Znf-RING_euk"/>
</dbReference>
<dbReference type="EMBL" id="LIHL02000013">
    <property type="protein sequence ID" value="KAF5449219.1"/>
    <property type="molecule type" value="Genomic_DNA"/>
</dbReference>
<gene>
    <name evidence="7" type="ORF">F2P56_029690</name>
</gene>
<reference evidence="7" key="2">
    <citation type="submission" date="2020-03" db="EMBL/GenBank/DDBJ databases">
        <title>Walnut 2.0.</title>
        <authorList>
            <person name="Marrano A."/>
            <person name="Britton M."/>
            <person name="Zimin A.V."/>
            <person name="Zaini P.A."/>
            <person name="Workman R."/>
            <person name="Puiu D."/>
            <person name="Bianco L."/>
            <person name="Allen B.J."/>
            <person name="Troggio M."/>
            <person name="Leslie C.A."/>
            <person name="Timp W."/>
            <person name="Dendekar A."/>
            <person name="Salzberg S.L."/>
            <person name="Neale D.B."/>
        </authorList>
    </citation>
    <scope>NUCLEOTIDE SEQUENCE</scope>
    <source>
        <tissue evidence="7">Leaves</tissue>
    </source>
</reference>
<dbReference type="GO" id="GO:0140096">
    <property type="term" value="F:catalytic activity, acting on a protein"/>
    <property type="evidence" value="ECO:0007669"/>
    <property type="project" value="UniProtKB-ARBA"/>
</dbReference>
<dbReference type="SMART" id="SM00184">
    <property type="entry name" value="RING"/>
    <property type="match status" value="1"/>
</dbReference>
<dbReference type="Gene3D" id="3.30.40.10">
    <property type="entry name" value="Zinc/RING finger domain, C3HC4 (zinc finger)"/>
    <property type="match status" value="1"/>
</dbReference>
<dbReference type="InterPro" id="IPR001841">
    <property type="entry name" value="Znf_RING"/>
</dbReference>
<sequence>MMRKKVAGCGKDLHHVAENGFNDGQSEDGKRSRKVIQRAQNLSVKEKLLNEFSCHICRKVMTFPLTTPCAHNFCKACLEGAFAGQSLMKDRTCEGRRTLRARKNIMKCPSCSTDIADFLQDPQVNRELTEVIESLKCRIEEGESSESSEDTDVTHEKLDGVADEMGIGDVNNANLEEAKADISKAQAASEVGKMDVLKIASGGECKLIPGEKKGRTFPEKPDAVDGQNGVDPEKATGNKLLEDPAIESKLIQTCKRINNEDLSTLDIGAKARSKRAKMEVAERT</sequence>
<evidence type="ECO:0000256" key="2">
    <source>
        <dbReference type="ARBA" id="ARBA00022771"/>
    </source>
</evidence>
<dbReference type="SUPFAM" id="SSF57850">
    <property type="entry name" value="RING/U-box"/>
    <property type="match status" value="1"/>
</dbReference>
<feature type="compositionally biased region" description="Basic and acidic residues" evidence="5">
    <location>
        <begin position="210"/>
        <end position="223"/>
    </location>
</feature>
<evidence type="ECO:0000256" key="5">
    <source>
        <dbReference type="SAM" id="MobiDB-lite"/>
    </source>
</evidence>
<dbReference type="InterPro" id="IPR013083">
    <property type="entry name" value="Znf_RING/FYVE/PHD"/>
</dbReference>
<dbReference type="InterPro" id="IPR017907">
    <property type="entry name" value="Znf_RING_CS"/>
</dbReference>
<comment type="caution">
    <text evidence="7">The sequence shown here is derived from an EMBL/GenBank/DDBJ whole genome shotgun (WGS) entry which is preliminary data.</text>
</comment>
<feature type="domain" description="RING-type" evidence="6">
    <location>
        <begin position="54"/>
        <end position="112"/>
    </location>
</feature>
<dbReference type="AlphaFoldDB" id="A0A833UAY2"/>
<dbReference type="GO" id="GO:0008270">
    <property type="term" value="F:zinc ion binding"/>
    <property type="evidence" value="ECO:0007669"/>
    <property type="project" value="UniProtKB-KW"/>
</dbReference>
<name>A0A833UAY2_JUGRE</name>
<evidence type="ECO:0000256" key="4">
    <source>
        <dbReference type="PROSITE-ProRule" id="PRU00175"/>
    </source>
</evidence>
<evidence type="ECO:0000256" key="3">
    <source>
        <dbReference type="ARBA" id="ARBA00022833"/>
    </source>
</evidence>
<proteinExistence type="predicted"/>
<dbReference type="PROSITE" id="PS50089">
    <property type="entry name" value="ZF_RING_2"/>
    <property type="match status" value="1"/>
</dbReference>
<reference evidence="7" key="1">
    <citation type="submission" date="2015-10" db="EMBL/GenBank/DDBJ databases">
        <authorList>
            <person name="Martinez-Garcia P.J."/>
            <person name="Crepeau M.W."/>
            <person name="Puiu D."/>
            <person name="Gonzalez-Ibeas D."/>
            <person name="Whalen J."/>
            <person name="Stevens K."/>
            <person name="Paul R."/>
            <person name="Butterfield T."/>
            <person name="Britton M."/>
            <person name="Reagan R."/>
            <person name="Chakraborty S."/>
            <person name="Walawage S.L."/>
            <person name="Vasquez-Gross H.A."/>
            <person name="Cardeno C."/>
            <person name="Famula R."/>
            <person name="Pratt K."/>
            <person name="Kuruganti S."/>
            <person name="Aradhya M.K."/>
            <person name="Leslie C.A."/>
            <person name="Dandekar A.M."/>
            <person name="Salzberg S.L."/>
            <person name="Wegrzyn J.L."/>
            <person name="Langley C.H."/>
            <person name="Neale D.B."/>
        </authorList>
    </citation>
    <scope>NUCLEOTIDE SEQUENCE</scope>
    <source>
        <tissue evidence="7">Leaves</tissue>
    </source>
</reference>
<organism evidence="7 8">
    <name type="scientific">Juglans regia</name>
    <name type="common">English walnut</name>
    <dbReference type="NCBI Taxonomy" id="51240"/>
    <lineage>
        <taxon>Eukaryota</taxon>
        <taxon>Viridiplantae</taxon>
        <taxon>Streptophyta</taxon>
        <taxon>Embryophyta</taxon>
        <taxon>Tracheophyta</taxon>
        <taxon>Spermatophyta</taxon>
        <taxon>Magnoliopsida</taxon>
        <taxon>eudicotyledons</taxon>
        <taxon>Gunneridae</taxon>
        <taxon>Pentapetalae</taxon>
        <taxon>rosids</taxon>
        <taxon>fabids</taxon>
        <taxon>Fagales</taxon>
        <taxon>Juglandaceae</taxon>
        <taxon>Juglans</taxon>
    </lineage>
</organism>
<keyword evidence="1" id="KW-0479">Metal-binding</keyword>
<dbReference type="Gramene" id="Jr13_11400_p2">
    <property type="protein sequence ID" value="cds.Jr13_11400_p2"/>
    <property type="gene ID" value="Jr13_11400"/>
</dbReference>
<dbReference type="Pfam" id="PF13445">
    <property type="entry name" value="zf-RING_UBOX"/>
    <property type="match status" value="1"/>
</dbReference>
<dbReference type="PROSITE" id="PS00518">
    <property type="entry name" value="ZF_RING_1"/>
    <property type="match status" value="1"/>
</dbReference>
<dbReference type="Proteomes" id="UP000619265">
    <property type="component" value="Unassembled WGS sequence"/>
</dbReference>
<dbReference type="PANTHER" id="PTHR14140">
    <property type="entry name" value="E3 UBIQUITIN-PROTEIN LIGASE UHRF-RELATED"/>
    <property type="match status" value="1"/>
</dbReference>
<evidence type="ECO:0000313" key="8">
    <source>
        <dbReference type="Proteomes" id="UP000619265"/>
    </source>
</evidence>
<feature type="region of interest" description="Disordered" evidence="5">
    <location>
        <begin position="210"/>
        <end position="237"/>
    </location>
</feature>
<keyword evidence="3" id="KW-0862">Zinc</keyword>
<dbReference type="PANTHER" id="PTHR14140:SF27">
    <property type="entry name" value="OS04G0289800 PROTEIN"/>
    <property type="match status" value="1"/>
</dbReference>
<protein>
    <recommendedName>
        <fullName evidence="6">RING-type domain-containing protein</fullName>
    </recommendedName>
</protein>
<evidence type="ECO:0000313" key="7">
    <source>
        <dbReference type="EMBL" id="KAF5449219.1"/>
    </source>
</evidence>
<keyword evidence="2 4" id="KW-0863">Zinc-finger</keyword>
<evidence type="ECO:0000259" key="6">
    <source>
        <dbReference type="PROSITE" id="PS50089"/>
    </source>
</evidence>